<comment type="caution">
    <text evidence="9">The sequence shown here is derived from an EMBL/GenBank/DDBJ whole genome shotgun (WGS) entry which is preliminary data.</text>
</comment>
<dbReference type="PANTHER" id="PTHR14401">
    <property type="entry name" value="CENTROMERE PROTEIN K"/>
    <property type="match status" value="1"/>
</dbReference>
<evidence type="ECO:0000256" key="2">
    <source>
        <dbReference type="ARBA" id="ARBA00004584"/>
    </source>
</evidence>
<comment type="similarity">
    <text evidence="3">Belongs to the CENP-K/MCM22 family.</text>
</comment>
<dbReference type="GO" id="GO:0051382">
    <property type="term" value="P:kinetochore assembly"/>
    <property type="evidence" value="ECO:0007669"/>
    <property type="project" value="InterPro"/>
</dbReference>
<evidence type="ECO:0000256" key="8">
    <source>
        <dbReference type="SAM" id="MobiDB-lite"/>
    </source>
</evidence>
<evidence type="ECO:0000256" key="6">
    <source>
        <dbReference type="ARBA" id="ARBA00023242"/>
    </source>
</evidence>
<reference evidence="9" key="1">
    <citation type="submission" date="2023-10" db="EMBL/GenBank/DDBJ databases">
        <authorList>
            <person name="Guldener U."/>
        </authorList>
    </citation>
    <scope>NUCLEOTIDE SEQUENCE</scope>
    <source>
        <strain evidence="9">Mp4</strain>
    </source>
</reference>
<evidence type="ECO:0000256" key="1">
    <source>
        <dbReference type="ARBA" id="ARBA00004123"/>
    </source>
</evidence>
<evidence type="ECO:0000313" key="10">
    <source>
        <dbReference type="Proteomes" id="UP001294444"/>
    </source>
</evidence>
<keyword evidence="7" id="KW-0137">Centromere</keyword>
<dbReference type="Proteomes" id="UP001294444">
    <property type="component" value="Unassembled WGS sequence"/>
</dbReference>
<keyword evidence="4" id="KW-0158">Chromosome</keyword>
<feature type="region of interest" description="Disordered" evidence="8">
    <location>
        <begin position="1"/>
        <end position="40"/>
    </location>
</feature>
<dbReference type="EMBL" id="OAPG01000004">
    <property type="protein sequence ID" value="SNX83730.1"/>
    <property type="molecule type" value="Genomic_DNA"/>
</dbReference>
<gene>
    <name evidence="9" type="ORF">MEPE_02437</name>
</gene>
<dbReference type="GO" id="GO:0000070">
    <property type="term" value="P:mitotic sister chromatid segregation"/>
    <property type="evidence" value="ECO:0007669"/>
    <property type="project" value="TreeGrafter"/>
</dbReference>
<dbReference type="GO" id="GO:0000775">
    <property type="term" value="C:chromosome, centromeric region"/>
    <property type="evidence" value="ECO:0007669"/>
    <property type="project" value="UniProtKB-SubCell"/>
</dbReference>
<keyword evidence="6" id="KW-0539">Nucleus</keyword>
<accession>A0AAJ5C4I4</accession>
<comment type="subcellular location">
    <subcellularLocation>
        <location evidence="2">Chromosome</location>
        <location evidence="2">Centromere</location>
    </subcellularLocation>
    <subcellularLocation>
        <location evidence="1">Nucleus</location>
    </subcellularLocation>
</comment>
<evidence type="ECO:0000256" key="5">
    <source>
        <dbReference type="ARBA" id="ARBA00023054"/>
    </source>
</evidence>
<evidence type="ECO:0000256" key="3">
    <source>
        <dbReference type="ARBA" id="ARBA00005795"/>
    </source>
</evidence>
<evidence type="ECO:0000256" key="4">
    <source>
        <dbReference type="ARBA" id="ARBA00022454"/>
    </source>
</evidence>
<name>A0AAJ5C4I4_9BASI</name>
<dbReference type="InterPro" id="IPR020993">
    <property type="entry name" value="Centromere_CenpK"/>
</dbReference>
<protein>
    <submittedName>
        <fullName evidence="9">Uncharacterized protein</fullName>
    </submittedName>
</protein>
<keyword evidence="10" id="KW-1185">Reference proteome</keyword>
<evidence type="ECO:0000256" key="7">
    <source>
        <dbReference type="ARBA" id="ARBA00023328"/>
    </source>
</evidence>
<evidence type="ECO:0000313" key="9">
    <source>
        <dbReference type="EMBL" id="SNX83730.1"/>
    </source>
</evidence>
<dbReference type="AlphaFoldDB" id="A0AAJ5C4I4"/>
<sequence>MAEILRQTALEEAASRSKTRSPLNTTTSSRATTEAEGEAEELLAVFEDEKARNDALARSVDQRLEVLANAKKSNADEAKTDEKHRLELEWQQLEYAIRALEKENSQAPPLDSPAVTNIRTRAELQDLTVQQTSAIDFLRTELSSEKDALLREQQLESDLNIVSAGLVKRFAQLQRKRQQDLTSESAIRELNRKFKQEERRFKELLAQLIDLGSSLFPPASNSSSSTAGRKVVTLRHYLDEFMNQAWDQPLDPYVSASRLAQRRTGGEVDDAMIELLIRANVIVAHPKDSRKWRLVGFHKPTRTSHS</sequence>
<organism evidence="9 10">
    <name type="scientific">Melanopsichium pennsylvanicum</name>
    <dbReference type="NCBI Taxonomy" id="63383"/>
    <lineage>
        <taxon>Eukaryota</taxon>
        <taxon>Fungi</taxon>
        <taxon>Dikarya</taxon>
        <taxon>Basidiomycota</taxon>
        <taxon>Ustilaginomycotina</taxon>
        <taxon>Ustilaginomycetes</taxon>
        <taxon>Ustilaginales</taxon>
        <taxon>Ustilaginaceae</taxon>
        <taxon>Melanopsichium</taxon>
    </lineage>
</organism>
<dbReference type="Pfam" id="PF11802">
    <property type="entry name" value="CENP-K"/>
    <property type="match status" value="1"/>
</dbReference>
<proteinExistence type="inferred from homology"/>
<keyword evidence="5" id="KW-0175">Coiled coil</keyword>
<dbReference type="GO" id="GO:0005634">
    <property type="term" value="C:nucleus"/>
    <property type="evidence" value="ECO:0007669"/>
    <property type="project" value="UniProtKB-SubCell"/>
</dbReference>
<dbReference type="PANTHER" id="PTHR14401:SF6">
    <property type="entry name" value="CENTROMERE PROTEIN K"/>
    <property type="match status" value="1"/>
</dbReference>
<feature type="compositionally biased region" description="Low complexity" evidence="8">
    <location>
        <begin position="25"/>
        <end position="34"/>
    </location>
</feature>